<evidence type="ECO:0008006" key="3">
    <source>
        <dbReference type="Google" id="ProtNLM"/>
    </source>
</evidence>
<dbReference type="Gene3D" id="3.40.50.1110">
    <property type="entry name" value="SGNH hydrolase"/>
    <property type="match status" value="1"/>
</dbReference>
<dbReference type="OrthoDB" id="500593at2"/>
<organism evidence="1 2">
    <name type="scientific">Palleronia caenipelagi</name>
    <dbReference type="NCBI Taxonomy" id="2489174"/>
    <lineage>
        <taxon>Bacteria</taxon>
        <taxon>Pseudomonadati</taxon>
        <taxon>Pseudomonadota</taxon>
        <taxon>Alphaproteobacteria</taxon>
        <taxon>Rhodobacterales</taxon>
        <taxon>Roseobacteraceae</taxon>
        <taxon>Palleronia</taxon>
    </lineage>
</organism>
<sequence length="326" mass="36868">MRPDKLETLDQLMSSDQAEEARAYFTRNYDMSWPSPFRCEITERVPPAPRSDSTVWQPEGATGLRGMLFRTVSAIDNSRRNRRFSEGPGHESGLPVITQGDSWFAFPIIEPVDVSESLGRLTPVYSLACPGDEMRDICRGEQLDELAWAVEETKARNVALSAGGNEMIGEEFPDILRPVDHAQSATDYLHLDRVNRKIAELIDGFERIIQHLVRIDPEIRVYAHSYDYPFPDVRQGRFMGRALDRAGIPPDRHRAVCSQIIDLLDNAMVTLTYRYPGTFSRVDFRGVSGARPDAWADEVHLTTATAALAARRLFDDIIRRNHGSHI</sequence>
<dbReference type="RefSeq" id="WP_142835531.1">
    <property type="nucleotide sequence ID" value="NZ_VFSV01000030.1"/>
</dbReference>
<keyword evidence="2" id="KW-1185">Reference proteome</keyword>
<protein>
    <recommendedName>
        <fullName evidence="3">SGNH/GDSL hydrolase family protein</fullName>
    </recommendedName>
</protein>
<dbReference type="Proteomes" id="UP000318590">
    <property type="component" value="Unassembled WGS sequence"/>
</dbReference>
<dbReference type="EMBL" id="VFSV01000030">
    <property type="protein sequence ID" value="TRD16253.1"/>
    <property type="molecule type" value="Genomic_DNA"/>
</dbReference>
<proteinExistence type="predicted"/>
<evidence type="ECO:0000313" key="2">
    <source>
        <dbReference type="Proteomes" id="UP000318590"/>
    </source>
</evidence>
<comment type="caution">
    <text evidence="1">The sequence shown here is derived from an EMBL/GenBank/DDBJ whole genome shotgun (WGS) entry which is preliminary data.</text>
</comment>
<dbReference type="SUPFAM" id="SSF52266">
    <property type="entry name" value="SGNH hydrolase"/>
    <property type="match status" value="1"/>
</dbReference>
<dbReference type="GO" id="GO:0016788">
    <property type="term" value="F:hydrolase activity, acting on ester bonds"/>
    <property type="evidence" value="ECO:0007669"/>
    <property type="project" value="UniProtKB-ARBA"/>
</dbReference>
<evidence type="ECO:0000313" key="1">
    <source>
        <dbReference type="EMBL" id="TRD16253.1"/>
    </source>
</evidence>
<name>A0A547PQ28_9RHOB</name>
<gene>
    <name evidence="1" type="ORF">FEV53_14480</name>
</gene>
<dbReference type="InterPro" id="IPR036514">
    <property type="entry name" value="SGNH_hydro_sf"/>
</dbReference>
<dbReference type="AlphaFoldDB" id="A0A547PQ28"/>
<accession>A0A547PQ28</accession>
<reference evidence="1 2" key="1">
    <citation type="submission" date="2019-06" db="EMBL/GenBank/DDBJ databases">
        <title>Paenimaribius caenipelagi gen. nov., sp. nov., isolated from a tidal flat.</title>
        <authorList>
            <person name="Yoon J.-H."/>
        </authorList>
    </citation>
    <scope>NUCLEOTIDE SEQUENCE [LARGE SCALE GENOMIC DNA]</scope>
    <source>
        <strain evidence="1 2">JBTF-M29</strain>
    </source>
</reference>